<evidence type="ECO:0000313" key="1">
    <source>
        <dbReference type="EMBL" id="EGO62150.1"/>
    </source>
</evidence>
<dbReference type="AlphaFoldDB" id="F7NP27"/>
<evidence type="ECO:0000313" key="2">
    <source>
        <dbReference type="Proteomes" id="UP000003240"/>
    </source>
</evidence>
<organism evidence="1 2">
    <name type="scientific">Acetonema longum DSM 6540</name>
    <dbReference type="NCBI Taxonomy" id="1009370"/>
    <lineage>
        <taxon>Bacteria</taxon>
        <taxon>Bacillati</taxon>
        <taxon>Bacillota</taxon>
        <taxon>Negativicutes</taxon>
        <taxon>Acetonemataceae</taxon>
        <taxon>Acetonema</taxon>
    </lineage>
</organism>
<protein>
    <submittedName>
        <fullName evidence="1">Uncharacterized protein</fullName>
    </submittedName>
</protein>
<gene>
    <name evidence="1" type="ORF">ALO_19342</name>
</gene>
<name>F7NP27_9FIRM</name>
<reference evidence="1 2" key="1">
    <citation type="journal article" date="2011" name="EMBO J.">
        <title>Structural diversity of bacterial flagellar motors.</title>
        <authorList>
            <person name="Chen S."/>
            <person name="Beeby M."/>
            <person name="Murphy G.E."/>
            <person name="Leadbetter J.R."/>
            <person name="Hendrixson D.R."/>
            <person name="Briegel A."/>
            <person name="Li Z."/>
            <person name="Shi J."/>
            <person name="Tocheva E.I."/>
            <person name="Muller A."/>
            <person name="Dobro M.J."/>
            <person name="Jensen G.J."/>
        </authorList>
    </citation>
    <scope>NUCLEOTIDE SEQUENCE [LARGE SCALE GENOMIC DNA]</scope>
    <source>
        <strain evidence="1 2">DSM 6540</strain>
    </source>
</reference>
<dbReference type="STRING" id="1009370.ALO_19342"/>
<accession>F7NP27</accession>
<dbReference type="EMBL" id="AFGF01000240">
    <property type="protein sequence ID" value="EGO62150.1"/>
    <property type="molecule type" value="Genomic_DNA"/>
</dbReference>
<keyword evidence="2" id="KW-1185">Reference proteome</keyword>
<comment type="caution">
    <text evidence="1">The sequence shown here is derived from an EMBL/GenBank/DDBJ whole genome shotgun (WGS) entry which is preliminary data.</text>
</comment>
<dbReference type="Proteomes" id="UP000003240">
    <property type="component" value="Unassembled WGS sequence"/>
</dbReference>
<sequence>MVPFFTLAKIKKVSFCEIRPDPAISFILAAVVIAACRMKRVSFVVFIF</sequence>
<proteinExistence type="predicted"/>